<dbReference type="InterPro" id="IPR020841">
    <property type="entry name" value="PKS_Beta-ketoAc_synthase_dom"/>
</dbReference>
<dbReference type="EMBL" id="UINC01007870">
    <property type="protein sequence ID" value="SVA35459.1"/>
    <property type="molecule type" value="Genomic_DNA"/>
</dbReference>
<name>A0A381V500_9ZZZZ</name>
<protein>
    <recommendedName>
        <fullName evidence="3">Ketosynthase family 3 (KS3) domain-containing protein</fullName>
    </recommendedName>
</protein>
<dbReference type="SMART" id="SM00825">
    <property type="entry name" value="PKS_KS"/>
    <property type="match status" value="1"/>
</dbReference>
<proteinExistence type="inferred from homology"/>
<dbReference type="InterPro" id="IPR014030">
    <property type="entry name" value="Ketoacyl_synth_N"/>
</dbReference>
<dbReference type="Pfam" id="PF02801">
    <property type="entry name" value="Ketoacyl-synt_C"/>
    <property type="match status" value="1"/>
</dbReference>
<gene>
    <name evidence="4" type="ORF">METZ01_LOCUS88313</name>
</gene>
<evidence type="ECO:0000259" key="3">
    <source>
        <dbReference type="PROSITE" id="PS52004"/>
    </source>
</evidence>
<dbReference type="PANTHER" id="PTHR11712">
    <property type="entry name" value="POLYKETIDE SYNTHASE-RELATED"/>
    <property type="match status" value="1"/>
</dbReference>
<dbReference type="InterPro" id="IPR016039">
    <property type="entry name" value="Thiolase-like"/>
</dbReference>
<dbReference type="AlphaFoldDB" id="A0A381V500"/>
<evidence type="ECO:0000313" key="4">
    <source>
        <dbReference type="EMBL" id="SVA35459.1"/>
    </source>
</evidence>
<dbReference type="GO" id="GO:0004315">
    <property type="term" value="F:3-oxoacyl-[acyl-carrier-protein] synthase activity"/>
    <property type="evidence" value="ECO:0007669"/>
    <property type="project" value="TreeGrafter"/>
</dbReference>
<organism evidence="4">
    <name type="scientific">marine metagenome</name>
    <dbReference type="NCBI Taxonomy" id="408172"/>
    <lineage>
        <taxon>unclassified sequences</taxon>
        <taxon>metagenomes</taxon>
        <taxon>ecological metagenomes</taxon>
    </lineage>
</organism>
<feature type="domain" description="Ketosynthase family 3 (KS3)" evidence="3">
    <location>
        <begin position="1"/>
        <end position="376"/>
    </location>
</feature>
<evidence type="ECO:0000256" key="2">
    <source>
        <dbReference type="ARBA" id="ARBA00022679"/>
    </source>
</evidence>
<comment type="similarity">
    <text evidence="1">Belongs to the thiolase-like superfamily. Beta-ketoacyl-ACP synthases family.</text>
</comment>
<evidence type="ECO:0000256" key="1">
    <source>
        <dbReference type="ARBA" id="ARBA00008467"/>
    </source>
</evidence>
<dbReference type="Pfam" id="PF00109">
    <property type="entry name" value="ketoacyl-synt"/>
    <property type="match status" value="1"/>
</dbReference>
<dbReference type="PANTHER" id="PTHR11712:SF336">
    <property type="entry name" value="3-OXOACYL-[ACYL-CARRIER-PROTEIN] SYNTHASE, MITOCHONDRIAL"/>
    <property type="match status" value="1"/>
</dbReference>
<accession>A0A381V500</accession>
<sequence>MKAVYISSNNILSPLGFTSKENIDQIIKEKSGITLQNIIGKIPSYAALIINDNLNQAFQTICDNYSFNKLEKMMLLSLKDTISKASFSITAKTALIIATTKGNINVLNSKLSYIAKERVYLSELGKQIKNFFGFINEPIIVSNACVSGVLAVAVAKRLIQNEFYDNAFIVGGDLISEFTLSGFKSFQAISDQPCKPFSKYRNGITLGEAAASLAITSNNNSDETIQIIGDSSCNDANHISGPSRNGEGLYRSIQSALKEAEISAETIDYISAHGTGTQYNDEMEAVAFNRAKLNNIPVNSLKGYYGHTLGASGLLETIVAVHSMNNNKLYTSLGMDELGVSVPLNVIKKIQEKYISTILKTASGFGGCNAAIILKKINFEKKS</sequence>
<dbReference type="InterPro" id="IPR014031">
    <property type="entry name" value="Ketoacyl_synth_C"/>
</dbReference>
<dbReference type="GO" id="GO:0006633">
    <property type="term" value="P:fatty acid biosynthetic process"/>
    <property type="evidence" value="ECO:0007669"/>
    <property type="project" value="TreeGrafter"/>
</dbReference>
<dbReference type="SUPFAM" id="SSF53901">
    <property type="entry name" value="Thiolase-like"/>
    <property type="match status" value="2"/>
</dbReference>
<dbReference type="Gene3D" id="3.40.47.10">
    <property type="match status" value="1"/>
</dbReference>
<dbReference type="InterPro" id="IPR000794">
    <property type="entry name" value="Beta-ketoacyl_synthase"/>
</dbReference>
<dbReference type="PROSITE" id="PS52004">
    <property type="entry name" value="KS3_2"/>
    <property type="match status" value="1"/>
</dbReference>
<reference evidence="4" key="1">
    <citation type="submission" date="2018-05" db="EMBL/GenBank/DDBJ databases">
        <authorList>
            <person name="Lanie J.A."/>
            <person name="Ng W.-L."/>
            <person name="Kazmierczak K.M."/>
            <person name="Andrzejewski T.M."/>
            <person name="Davidsen T.M."/>
            <person name="Wayne K.J."/>
            <person name="Tettelin H."/>
            <person name="Glass J.I."/>
            <person name="Rusch D."/>
            <person name="Podicherti R."/>
            <person name="Tsui H.-C.T."/>
            <person name="Winkler M.E."/>
        </authorList>
    </citation>
    <scope>NUCLEOTIDE SEQUENCE</scope>
</reference>
<keyword evidence="2" id="KW-0808">Transferase</keyword>